<organism evidence="10 11">
    <name type="scientific">Pseudomonas fluorescens</name>
    <dbReference type="NCBI Taxonomy" id="294"/>
    <lineage>
        <taxon>Bacteria</taxon>
        <taxon>Pseudomonadati</taxon>
        <taxon>Pseudomonadota</taxon>
        <taxon>Gammaproteobacteria</taxon>
        <taxon>Pseudomonadales</taxon>
        <taxon>Pseudomonadaceae</taxon>
        <taxon>Pseudomonas</taxon>
    </lineage>
</organism>
<evidence type="ECO:0000256" key="2">
    <source>
        <dbReference type="ARBA" id="ARBA00009854"/>
    </source>
</evidence>
<dbReference type="RefSeq" id="WP_057399541.1">
    <property type="nucleotide sequence ID" value="NZ_LJXB01000088.1"/>
</dbReference>
<sequence length="566" mass="59508">MQALFAFLNANPYMLLFLVVSLAVLIGRFTIKGYGLGTVGGAIVVGCGIAITASLYGITFKLDTFTMNLFYYLFMYGVGLRVGPSFLNSLKDDGLKFTVLAVICSLVSLAVVVLGTRLFNLPTGAAGGILAGATTMSSAIGSAEQAVASGAVHLAPGDTVEGVSAMITLSYGITYIWGTVGIVLMCKYMPRWWGVDAKAAARRYEEQHGMHDLEDDGLTADKAFGLRAYRLENRATAGLTIREFLARFPEYRIVNVHHDDESTGADPDLQLQLGDVITLGGTRTGLTANIGLIGPEVDDARALAVPLDHAEILVTEKAVIGKPLKEFRGLDLAGQLQLTRIQRGGVPLPVGPETRLQRRDVLFVTGLSGAVQRAGELFGVIARPSSLTDLLTLFAGMTLGLLIGLIQFPAFGASVGLGSAGGLMVSGIIVSSLSSRLRFFGNTPNAARNILEDMGLLVFVAIVGINAGATLLAQLTGTLAVQIFLVGFVGCMLPPFAVWVVGYHLMKINPAVLMGGMAGARSHSGPCLEAAAEIGSNVPWVGFPVAFAVSGILLTVLGYFAMVFAN</sequence>
<feature type="transmembrane region" description="Helical" evidence="8">
    <location>
        <begin position="454"/>
        <end position="473"/>
    </location>
</feature>
<keyword evidence="6 8" id="KW-1133">Transmembrane helix</keyword>
<evidence type="ECO:0000256" key="4">
    <source>
        <dbReference type="ARBA" id="ARBA00022475"/>
    </source>
</evidence>
<dbReference type="PATRIC" id="fig|294.162.peg.4810"/>
<reference evidence="10 11" key="1">
    <citation type="submission" date="2015-09" db="EMBL/GenBank/DDBJ databases">
        <authorList>
            <consortium name="Swine Surveillance"/>
        </authorList>
    </citation>
    <scope>NUCLEOTIDE SEQUENCE [LARGE SCALE GENOMIC DNA]</scope>
    <source>
        <strain evidence="10 11">S613</strain>
    </source>
</reference>
<dbReference type="PANTHER" id="PTHR30445">
    <property type="entry name" value="K(+)_H(+) ANTIPORTER SUBUNIT KHTT"/>
    <property type="match status" value="1"/>
</dbReference>
<feature type="transmembrane region" description="Helical" evidence="8">
    <location>
        <begin position="414"/>
        <end position="433"/>
    </location>
</feature>
<comment type="similarity">
    <text evidence="2">Belongs to the AAE transporter (TC 2.A.81) family.</text>
</comment>
<feature type="transmembrane region" description="Helical" evidence="8">
    <location>
        <begin position="70"/>
        <end position="90"/>
    </location>
</feature>
<keyword evidence="4" id="KW-1003">Cell membrane</keyword>
<dbReference type="Proteomes" id="UP000050349">
    <property type="component" value="Unassembled WGS sequence"/>
</dbReference>
<evidence type="ECO:0000256" key="3">
    <source>
        <dbReference type="ARBA" id="ARBA00022448"/>
    </source>
</evidence>
<dbReference type="InterPro" id="IPR050144">
    <property type="entry name" value="AAE_transporter"/>
</dbReference>
<comment type="caution">
    <text evidence="10">The sequence shown here is derived from an EMBL/GenBank/DDBJ whole genome shotgun (WGS) entry which is preliminary data.</text>
</comment>
<evidence type="ECO:0000256" key="8">
    <source>
        <dbReference type="SAM" id="Phobius"/>
    </source>
</evidence>
<feature type="transmembrane region" description="Helical" evidence="8">
    <location>
        <begin position="545"/>
        <end position="565"/>
    </location>
</feature>
<accession>A0A0N8NVZ2</accession>
<feature type="transmembrane region" description="Helical" evidence="8">
    <location>
        <begin position="479"/>
        <end position="501"/>
    </location>
</feature>
<comment type="subcellular location">
    <subcellularLocation>
        <location evidence="1">Cell membrane</location>
        <topology evidence="1">Multi-pass membrane protein</topology>
    </subcellularLocation>
</comment>
<keyword evidence="3" id="KW-0813">Transport</keyword>
<keyword evidence="5 8" id="KW-0812">Transmembrane</keyword>
<proteinExistence type="inferred from homology"/>
<dbReference type="Pfam" id="PF06826">
    <property type="entry name" value="Asp-Al_Ex"/>
    <property type="match status" value="2"/>
</dbReference>
<dbReference type="NCBIfam" id="TIGR01625">
    <property type="entry name" value="YidE_YbjL_dupl"/>
    <property type="match status" value="1"/>
</dbReference>
<evidence type="ECO:0000259" key="9">
    <source>
        <dbReference type="PROSITE" id="PS51202"/>
    </source>
</evidence>
<dbReference type="GO" id="GO:0005886">
    <property type="term" value="C:plasma membrane"/>
    <property type="evidence" value="ECO:0007669"/>
    <property type="project" value="UniProtKB-SubCell"/>
</dbReference>
<protein>
    <submittedName>
        <fullName evidence="10">AspT/YidE/YbjL antiporter duplication domain protein</fullName>
    </submittedName>
</protein>
<evidence type="ECO:0000256" key="5">
    <source>
        <dbReference type="ARBA" id="ARBA00022692"/>
    </source>
</evidence>
<dbReference type="PROSITE" id="PS51202">
    <property type="entry name" value="RCK_C"/>
    <property type="match status" value="1"/>
</dbReference>
<gene>
    <name evidence="10" type="ORF">AN403_1755</name>
</gene>
<dbReference type="InterPro" id="IPR006512">
    <property type="entry name" value="YidE_YbjL"/>
</dbReference>
<evidence type="ECO:0000313" key="11">
    <source>
        <dbReference type="Proteomes" id="UP000050349"/>
    </source>
</evidence>
<feature type="transmembrane region" description="Helical" evidence="8">
    <location>
        <begin position="390"/>
        <end position="408"/>
    </location>
</feature>
<dbReference type="SUPFAM" id="SSF116726">
    <property type="entry name" value="TrkA C-terminal domain-like"/>
    <property type="match status" value="1"/>
</dbReference>
<dbReference type="EMBL" id="LJXB01000088">
    <property type="protein sequence ID" value="KPU55953.1"/>
    <property type="molecule type" value="Genomic_DNA"/>
</dbReference>
<evidence type="ECO:0000256" key="1">
    <source>
        <dbReference type="ARBA" id="ARBA00004651"/>
    </source>
</evidence>
<evidence type="ECO:0000256" key="7">
    <source>
        <dbReference type="ARBA" id="ARBA00023136"/>
    </source>
</evidence>
<dbReference type="Pfam" id="PF02080">
    <property type="entry name" value="TrkA_C"/>
    <property type="match status" value="1"/>
</dbReference>
<feature type="transmembrane region" description="Helical" evidence="8">
    <location>
        <begin position="163"/>
        <end position="184"/>
    </location>
</feature>
<evidence type="ECO:0000256" key="6">
    <source>
        <dbReference type="ARBA" id="ARBA00022989"/>
    </source>
</evidence>
<dbReference type="OrthoDB" id="5166626at2"/>
<name>A0A0N8NVZ2_PSEFL</name>
<dbReference type="InterPro" id="IPR006037">
    <property type="entry name" value="RCK_C"/>
</dbReference>
<feature type="transmembrane region" description="Helical" evidence="8">
    <location>
        <begin position="12"/>
        <end position="31"/>
    </location>
</feature>
<dbReference type="PANTHER" id="PTHR30445:SF9">
    <property type="match status" value="1"/>
</dbReference>
<keyword evidence="7 8" id="KW-0472">Membrane</keyword>
<feature type="domain" description="RCK C-terminal" evidence="9">
    <location>
        <begin position="295"/>
        <end position="380"/>
    </location>
</feature>
<feature type="transmembrane region" description="Helical" evidence="8">
    <location>
        <begin position="97"/>
        <end position="119"/>
    </location>
</feature>
<evidence type="ECO:0000313" key="10">
    <source>
        <dbReference type="EMBL" id="KPU55953.1"/>
    </source>
</evidence>
<dbReference type="AlphaFoldDB" id="A0A0N8NVZ2"/>
<dbReference type="GO" id="GO:0008324">
    <property type="term" value="F:monoatomic cation transmembrane transporter activity"/>
    <property type="evidence" value="ECO:0007669"/>
    <property type="project" value="InterPro"/>
</dbReference>
<feature type="transmembrane region" description="Helical" evidence="8">
    <location>
        <begin position="38"/>
        <end position="58"/>
    </location>
</feature>
<dbReference type="GO" id="GO:0006813">
    <property type="term" value="P:potassium ion transport"/>
    <property type="evidence" value="ECO:0007669"/>
    <property type="project" value="InterPro"/>
</dbReference>
<dbReference type="InterPro" id="IPR036721">
    <property type="entry name" value="RCK_C_sf"/>
</dbReference>